<gene>
    <name evidence="6" type="ORF">PSAL_016440</name>
</gene>
<dbReference type="RefSeq" id="WP_119838942.1">
    <property type="nucleotide sequence ID" value="NZ_CP060436.1"/>
</dbReference>
<evidence type="ECO:0000313" key="6">
    <source>
        <dbReference type="EMBL" id="QPM90406.1"/>
    </source>
</evidence>
<keyword evidence="4" id="KW-0472">Membrane</keyword>
<dbReference type="GO" id="GO:0097347">
    <property type="term" value="C:TAM protein secretion complex"/>
    <property type="evidence" value="ECO:0007669"/>
    <property type="project" value="TreeGrafter"/>
</dbReference>
<dbReference type="GO" id="GO:0005886">
    <property type="term" value="C:plasma membrane"/>
    <property type="evidence" value="ECO:0007669"/>
    <property type="project" value="InterPro"/>
</dbReference>
<dbReference type="EMBL" id="CP060436">
    <property type="protein sequence ID" value="QPM90406.1"/>
    <property type="molecule type" value="Genomic_DNA"/>
</dbReference>
<evidence type="ECO:0000256" key="2">
    <source>
        <dbReference type="ARBA" id="ARBA00022692"/>
    </source>
</evidence>
<dbReference type="PANTHER" id="PTHR36985:SF1">
    <property type="entry name" value="TRANSLOCATION AND ASSEMBLY MODULE SUBUNIT TAMB"/>
    <property type="match status" value="1"/>
</dbReference>
<feature type="domain" description="Translocation and assembly module TamB C-terminal" evidence="5">
    <location>
        <begin position="1035"/>
        <end position="1384"/>
    </location>
</feature>
<evidence type="ECO:0000313" key="7">
    <source>
        <dbReference type="Proteomes" id="UP000283786"/>
    </source>
</evidence>
<evidence type="ECO:0000259" key="5">
    <source>
        <dbReference type="Pfam" id="PF04357"/>
    </source>
</evidence>
<name>A0A418SHP5_9RHOB</name>
<proteinExistence type="predicted"/>
<dbReference type="GO" id="GO:0009306">
    <property type="term" value="P:protein secretion"/>
    <property type="evidence" value="ECO:0007669"/>
    <property type="project" value="InterPro"/>
</dbReference>
<accession>A0A418SHP5</accession>
<keyword evidence="3" id="KW-1133">Transmembrane helix</keyword>
<evidence type="ECO:0000256" key="3">
    <source>
        <dbReference type="ARBA" id="ARBA00022989"/>
    </source>
</evidence>
<protein>
    <recommendedName>
        <fullName evidence="5">Translocation and assembly module TamB C-terminal domain-containing protein</fullName>
    </recommendedName>
</protein>
<dbReference type="OrthoDB" id="7784409at2"/>
<comment type="subcellular location">
    <subcellularLocation>
        <location evidence="1">Membrane</location>
        <topology evidence="1">Single-pass membrane protein</topology>
    </subcellularLocation>
</comment>
<reference evidence="6 7" key="1">
    <citation type="submission" date="2020-08" db="EMBL/GenBank/DDBJ databases">
        <title>Genome sequence of Rhodobacteraceae bacterium Lw-13e.</title>
        <authorList>
            <person name="Poehlein A."/>
            <person name="Wolter L."/>
            <person name="Daniel R."/>
            <person name="Brinkhoff T."/>
        </authorList>
    </citation>
    <scope>NUCLEOTIDE SEQUENCE [LARGE SCALE GENOMIC DNA]</scope>
    <source>
        <strain evidence="6 7">Lw-13e</strain>
    </source>
</reference>
<evidence type="ECO:0000256" key="1">
    <source>
        <dbReference type="ARBA" id="ARBA00004167"/>
    </source>
</evidence>
<dbReference type="KEGG" id="palw:PSAL_016440"/>
<dbReference type="Pfam" id="PF04357">
    <property type="entry name" value="TamB"/>
    <property type="match status" value="1"/>
</dbReference>
<dbReference type="InterPro" id="IPR007452">
    <property type="entry name" value="TamB_C"/>
</dbReference>
<keyword evidence="2" id="KW-0812">Transmembrane</keyword>
<sequence>MLRKYLITLAALTALLLPAPVLLAQDADEDDGANFLSRTLQKVLSSAGREVRITGFEGALSTQATLGKMTIADDDGIWLELDNAVLDWRRLALLRGRLQINELTAESLTIYRLPPTVEDTSAPAPESSGFSLPDLPVSINLDQMRLDKVDLREPVFGQAAVLSLTGKAALANGGLDTDIQIDRLDRDGEISVTAAYAPDNEQITVDLTVQEPEGGILAHLMQLPGLPSVDLTVNGEGPLDNFAADLRLATDGEDRLTGKAAITGRDDGGREFNLNLGGDLTALAAPDYRDFMGTDIGLVATGSQDSDGAINLDLFRVRSAALNMEGKLALDADKQPSFFDLTGQIASPQGADRVDLPFGEGISLAGADLKLDFDRSQSDAITGRIEARAPAAQGFAADTLALDISGALPKDGAGQVGIAFDASGLSTDDPALAQAVGDAVTGSATIGFGEGPVEIRDLVFNNDVVALTGSASFETEEKKANVSVAAQADVSDLSAFSALAGLEGLAGQTAVDVTLDMTLPSGEMRLTATGSGDNLRTGIEQADALLATPVALDVDVERNETGLTVHKLDIGNEALQATAEGRLASNDGEITYALTLADAGVMTGTQSGPVTFGGAVTQTEEAMHLTGSGGGTDIAVGIEAVDNLLAGKLDLDFALNLPNEGAPDLENALIETGELRVQADGSLDPAAMALDFSARLANSGVFTGGNAGPLSLNGQVRTEAGGVIHAQLSGGGDQLGIGIEAVDNLLQGRLGLEADATVDGTLITLHRARVESPGLTLNASGTMDDGTLDFSASLGLPNSAAPLGEQAGPVDLTLKVTGSEGAYRVVADGKGQDMGIGNDLVDSLFADDSTLRADVSRAAGGGIRIDEASFTSRAITATASGVVDEEGPKMDFDARLDNMNRLSPQMNGPLTVKGAVRPDTSGAISVNVTADGPAGAQARVAGLVAKPDGSVDVTVNGSVPLGLANGFISPRSVSGTAAFDLALNGQPGLDALSGQIRLSDGRVVAPALGQVINNISGTIGLGGSRANVQMTVAPQDGGRLTIAGPVDLNAPYNANVDVTFASFIVNQGSFATTELNGTVAVRGALTGGGSVTGRIGLTNTEIRLADTGLGGPEAIPDIRHLSEPRGSYLTRDRAGLVLTETSQAGGGSGTAAPPLNLDLQIVADNAIFIRGRGLDAELRGGLTIQGTTADIRPVGQFDLVRGRLDIVAKRIDLTEGYVQLAGSFEPIIHFVAESESGDYVITISIDGSVIEPEVEFTSDPDLPEDEVLSQLFFGSGLNSLSPLQAAELASAVATLTGSGNGGLFEKLRAGTGLDELDVSTNDDGQTSLTLGKYFANGVYSETEVTGDGETSLTLNFDVSDDVTAKAEATSDGDTSLGIFFERDY</sequence>
<organism evidence="6 7">
    <name type="scientific">Pseudooceanicola algae</name>
    <dbReference type="NCBI Taxonomy" id="1537215"/>
    <lineage>
        <taxon>Bacteria</taxon>
        <taxon>Pseudomonadati</taxon>
        <taxon>Pseudomonadota</taxon>
        <taxon>Alphaproteobacteria</taxon>
        <taxon>Rhodobacterales</taxon>
        <taxon>Paracoccaceae</taxon>
        <taxon>Pseudooceanicola</taxon>
    </lineage>
</organism>
<evidence type="ECO:0000256" key="4">
    <source>
        <dbReference type="ARBA" id="ARBA00023136"/>
    </source>
</evidence>
<dbReference type="Proteomes" id="UP000283786">
    <property type="component" value="Chromosome"/>
</dbReference>
<dbReference type="PANTHER" id="PTHR36985">
    <property type="entry name" value="TRANSLOCATION AND ASSEMBLY MODULE SUBUNIT TAMB"/>
    <property type="match status" value="1"/>
</dbReference>
<keyword evidence="7" id="KW-1185">Reference proteome</keyword>